<evidence type="ECO:0008006" key="2">
    <source>
        <dbReference type="Google" id="ProtNLM"/>
    </source>
</evidence>
<sequence>MPYEVQTEVFEGPFDLLLRLILQQEVDIYEVSLSHIVDAYLAEMDRIVTVGEDENAAEGGIDLELATEFLLIAATLVELKTRRLLPDEVDGTLDDELGTWEERDLLLARLLECKTFKSAAVAIRQMTHVASFSYPRSAGPDERYLSLAPDLLKGLSVQDLSDTFSRVMESQPPDRVEVEHIAPITASVTDAMFELIDELPKLGKTSFRQLTADLVDRLQVVVTFLAVLELYKQGHVELDQSERFGDITLVWTGDETEVLLPTGGVSYDG</sequence>
<dbReference type="Gene3D" id="1.10.10.580">
    <property type="entry name" value="Structural maintenance of chromosome 1. Chain E"/>
    <property type="match status" value="1"/>
</dbReference>
<gene>
    <name evidence="1" type="ORF">METZ01_LOCUS18826</name>
</gene>
<dbReference type="PANTHER" id="PTHR33969:SF2">
    <property type="entry name" value="SEGREGATION AND CONDENSATION PROTEIN A"/>
    <property type="match status" value="1"/>
</dbReference>
<accession>A0A381PG63</accession>
<name>A0A381PG63_9ZZZZ</name>
<organism evidence="1">
    <name type="scientific">marine metagenome</name>
    <dbReference type="NCBI Taxonomy" id="408172"/>
    <lineage>
        <taxon>unclassified sequences</taxon>
        <taxon>metagenomes</taxon>
        <taxon>ecological metagenomes</taxon>
    </lineage>
</organism>
<dbReference type="PANTHER" id="PTHR33969">
    <property type="entry name" value="SEGREGATION AND CONDENSATION PROTEIN A"/>
    <property type="match status" value="1"/>
</dbReference>
<proteinExistence type="predicted"/>
<dbReference type="Pfam" id="PF02616">
    <property type="entry name" value="SMC_ScpA"/>
    <property type="match status" value="1"/>
</dbReference>
<protein>
    <recommendedName>
        <fullName evidence="2">Segregation/condensation protein A</fullName>
    </recommendedName>
</protein>
<dbReference type="InterPro" id="IPR023093">
    <property type="entry name" value="ScpA-like_C"/>
</dbReference>
<evidence type="ECO:0000313" key="1">
    <source>
        <dbReference type="EMBL" id="SUZ65972.1"/>
    </source>
</evidence>
<dbReference type="EMBL" id="UINC01000972">
    <property type="protein sequence ID" value="SUZ65972.1"/>
    <property type="molecule type" value="Genomic_DNA"/>
</dbReference>
<dbReference type="Gene3D" id="6.10.250.2410">
    <property type="match status" value="1"/>
</dbReference>
<dbReference type="AlphaFoldDB" id="A0A381PG63"/>
<reference evidence="1" key="1">
    <citation type="submission" date="2018-05" db="EMBL/GenBank/DDBJ databases">
        <authorList>
            <person name="Lanie J.A."/>
            <person name="Ng W.-L."/>
            <person name="Kazmierczak K.M."/>
            <person name="Andrzejewski T.M."/>
            <person name="Davidsen T.M."/>
            <person name="Wayne K.J."/>
            <person name="Tettelin H."/>
            <person name="Glass J.I."/>
            <person name="Rusch D."/>
            <person name="Podicherti R."/>
            <person name="Tsui H.-C.T."/>
            <person name="Winkler M.E."/>
        </authorList>
    </citation>
    <scope>NUCLEOTIDE SEQUENCE</scope>
</reference>
<dbReference type="InterPro" id="IPR003768">
    <property type="entry name" value="ScpA"/>
</dbReference>